<evidence type="ECO:0000313" key="3">
    <source>
        <dbReference type="Proteomes" id="UP000193685"/>
    </source>
</evidence>
<dbReference type="GeneID" id="63787096"/>
<comment type="caution">
    <text evidence="2">The sequence shown here is derived from an EMBL/GenBank/DDBJ whole genome shotgun (WGS) entry which is preliminary data.</text>
</comment>
<reference evidence="2 3" key="1">
    <citation type="submission" date="2016-07" db="EMBL/GenBank/DDBJ databases">
        <title>Pervasive Adenine N6-methylation of Active Genes in Fungi.</title>
        <authorList>
            <consortium name="DOE Joint Genome Institute"/>
            <person name="Mondo S.J."/>
            <person name="Dannebaum R.O."/>
            <person name="Kuo R.C."/>
            <person name="Labutti K."/>
            <person name="Haridas S."/>
            <person name="Kuo A."/>
            <person name="Salamov A."/>
            <person name="Ahrendt S.R."/>
            <person name="Lipzen A."/>
            <person name="Sullivan W."/>
            <person name="Andreopoulos W.B."/>
            <person name="Clum A."/>
            <person name="Lindquist E."/>
            <person name="Daum C."/>
            <person name="Ramamoorthy G.K."/>
            <person name="Gryganskyi A."/>
            <person name="Culley D."/>
            <person name="Magnuson J.K."/>
            <person name="James T.Y."/>
            <person name="O'Malley M.A."/>
            <person name="Stajich J.E."/>
            <person name="Spatafora J.W."/>
            <person name="Visel A."/>
            <person name="Grigoriev I.V."/>
        </authorList>
    </citation>
    <scope>NUCLEOTIDE SEQUENCE [LARGE SCALE GENOMIC DNA]</scope>
    <source>
        <strain evidence="2 3">12-1054</strain>
    </source>
</reference>
<sequence length="392" mass="43770">MAGFATFGPHAFARIPEQSDLEFPRVAGSLDEIDDIANGVNDLGINEDLQAQEAAMNDPAMLHAIADQIAQDEDEYEHEYEYGYDYDYNYEQEVEARHLSDQEAEDRDSDGLADSASEEDQIDKTCRVLSLQLISMALLPPYMGSCKTVCQARADALYLAINSVPNEWCHTGVREICLESDGKSVEPTLELMACTDCQDNTWEEVQKAWMCGPHGYSWSPTRSDFAHWLGLSGPGEEWGQSSGGATSLVFAAMSRLSDLFETVYKRCGPAHWLQSVSNIKQCSCRAKLVMVTYTDSRNRVSNRTSSNLCDVKDIKERFAIQGWVPEESRVLQENVYCTDPRQVCDCSFLQQVGSEPDAPLQFCKPRPDDGASTSSSWFDPSAMSYRSPEAFH</sequence>
<dbReference type="EMBL" id="MCFI01000008">
    <property type="protein sequence ID" value="ORY83128.1"/>
    <property type="molecule type" value="Genomic_DNA"/>
</dbReference>
<dbReference type="AlphaFoldDB" id="A0A1Y2FGQ5"/>
<keyword evidence="3" id="KW-1185">Reference proteome</keyword>
<organism evidence="2 3">
    <name type="scientific">Protomyces lactucae-debilis</name>
    <dbReference type="NCBI Taxonomy" id="2754530"/>
    <lineage>
        <taxon>Eukaryota</taxon>
        <taxon>Fungi</taxon>
        <taxon>Dikarya</taxon>
        <taxon>Ascomycota</taxon>
        <taxon>Taphrinomycotina</taxon>
        <taxon>Taphrinomycetes</taxon>
        <taxon>Taphrinales</taxon>
        <taxon>Protomycetaceae</taxon>
        <taxon>Protomyces</taxon>
    </lineage>
</organism>
<proteinExistence type="predicted"/>
<gene>
    <name evidence="2" type="ORF">BCR37DRAFT_386999</name>
</gene>
<name>A0A1Y2FGQ5_PROLT</name>
<evidence type="ECO:0000256" key="1">
    <source>
        <dbReference type="SAM" id="MobiDB-lite"/>
    </source>
</evidence>
<protein>
    <submittedName>
        <fullName evidence="2">Uncharacterized protein</fullName>
    </submittedName>
</protein>
<accession>A0A1Y2FGQ5</accession>
<feature type="region of interest" description="Disordered" evidence="1">
    <location>
        <begin position="98"/>
        <end position="118"/>
    </location>
</feature>
<evidence type="ECO:0000313" key="2">
    <source>
        <dbReference type="EMBL" id="ORY83128.1"/>
    </source>
</evidence>
<dbReference type="Proteomes" id="UP000193685">
    <property type="component" value="Unassembled WGS sequence"/>
</dbReference>
<feature type="region of interest" description="Disordered" evidence="1">
    <location>
        <begin position="360"/>
        <end position="392"/>
    </location>
</feature>
<dbReference type="RefSeq" id="XP_040725709.1">
    <property type="nucleotide sequence ID" value="XM_040870497.1"/>
</dbReference>